<dbReference type="EMBL" id="ABQC02000018">
    <property type="protein sequence ID" value="EDY96014.1"/>
    <property type="molecule type" value="Genomic_DNA"/>
</dbReference>
<proteinExistence type="inferred from homology"/>
<dbReference type="HOGENOM" id="CLU_023845_2_1_10"/>
<dbReference type="EC" id="2.4.-.-" evidence="5"/>
<dbReference type="SUPFAM" id="SSF53448">
    <property type="entry name" value="Nucleotide-diphospho-sugar transferases"/>
    <property type="match status" value="1"/>
</dbReference>
<comment type="caution">
    <text evidence="5">The sequence shown here is derived from an EMBL/GenBank/DDBJ whole genome shotgun (WGS) entry which is preliminary data.</text>
</comment>
<evidence type="ECO:0000256" key="2">
    <source>
        <dbReference type="ARBA" id="ARBA00022676"/>
    </source>
</evidence>
<dbReference type="CDD" id="cd04185">
    <property type="entry name" value="GT_2_like_b"/>
    <property type="match status" value="1"/>
</dbReference>
<name>B5CXX6_PHOPM</name>
<reference evidence="5 6" key="1">
    <citation type="submission" date="2008-08" db="EMBL/GenBank/DDBJ databases">
        <title>Draft genome sequence of Bacteroides plebeius (DSM 17135).</title>
        <authorList>
            <person name="Sudarsanam P."/>
            <person name="Ley R."/>
            <person name="Guruge J."/>
            <person name="Turnbaugh P.J."/>
            <person name="Mahowald M."/>
            <person name="Liep D."/>
            <person name="Gordon J."/>
        </authorList>
    </citation>
    <scope>NUCLEOTIDE SEQUENCE [LARGE SCALE GENOMIC DNA]</scope>
    <source>
        <strain evidence="6">DSM 17135 / JCM 12973 / M2</strain>
    </source>
</reference>
<feature type="domain" description="Glycosyltransferase 2-like" evidence="4">
    <location>
        <begin position="6"/>
        <end position="151"/>
    </location>
</feature>
<dbReference type="RefSeq" id="WP_007560714.1">
    <property type="nucleotide sequence ID" value="NZ_DS990129.1"/>
</dbReference>
<dbReference type="InterPro" id="IPR001173">
    <property type="entry name" value="Glyco_trans_2-like"/>
</dbReference>
<dbReference type="PANTHER" id="PTHR43179">
    <property type="entry name" value="RHAMNOSYLTRANSFERASE WBBL"/>
    <property type="match status" value="1"/>
</dbReference>
<dbReference type="PANTHER" id="PTHR43179:SF12">
    <property type="entry name" value="GALACTOFURANOSYLTRANSFERASE GLFT2"/>
    <property type="match status" value="1"/>
</dbReference>
<dbReference type="GeneID" id="43184610"/>
<evidence type="ECO:0000256" key="3">
    <source>
        <dbReference type="ARBA" id="ARBA00022679"/>
    </source>
</evidence>
<gene>
    <name evidence="5" type="ORF">BACPLE_01571</name>
</gene>
<keyword evidence="2 5" id="KW-0328">Glycosyltransferase</keyword>
<sequence>MNIIAVVVTYNRRELLKRNIACLRLNTPVSSIVVVNNGSTDGTGAWLDEQEDLTVIHQENVGGSGGFYRGIQYAYQAGADWIWCMDDDVFPRPDCMEHLLPYTHEPGVGILAPRRLMEGQIFTNDFQKVNLSNPFASMYQQKLKKQVVNGPVDICGTAFEGLCISRKAVAEIGLPNKELFIFCDDTDYCLRAVLAGFRILYIPSALMDKEKFFSNDNWEERSQKKKWKRFYQVRNSTYLNHHYGRNWWVKYLRGFNGMLGYLLVALFTCPFKNVYTLNDVAKFWQAYRDGIHEKLGRY</sequence>
<evidence type="ECO:0000256" key="1">
    <source>
        <dbReference type="ARBA" id="ARBA00006739"/>
    </source>
</evidence>
<dbReference type="Pfam" id="PF00535">
    <property type="entry name" value="Glycos_transf_2"/>
    <property type="match status" value="1"/>
</dbReference>
<reference evidence="5 6" key="2">
    <citation type="submission" date="2008-08" db="EMBL/GenBank/DDBJ databases">
        <authorList>
            <person name="Fulton L."/>
            <person name="Clifton S."/>
            <person name="Fulton B."/>
            <person name="Xu J."/>
            <person name="Minx P."/>
            <person name="Pepin K.H."/>
            <person name="Johnson M."/>
            <person name="Thiruvilangam P."/>
            <person name="Bhonagiri V."/>
            <person name="Nash W.E."/>
            <person name="Mardis E.R."/>
            <person name="Wilson R.K."/>
        </authorList>
    </citation>
    <scope>NUCLEOTIDE SEQUENCE [LARGE SCALE GENOMIC DNA]</scope>
    <source>
        <strain evidence="6">DSM 17135 / JCM 12973 / M2</strain>
    </source>
</reference>
<organism evidence="5 6">
    <name type="scientific">Phocaeicola plebeius (strain DSM 17135 / JCM 12973 / CCUG 54634 / M2)</name>
    <name type="common">Bacteroides plebeius</name>
    <dbReference type="NCBI Taxonomy" id="484018"/>
    <lineage>
        <taxon>Bacteria</taxon>
        <taxon>Pseudomonadati</taxon>
        <taxon>Bacteroidota</taxon>
        <taxon>Bacteroidia</taxon>
        <taxon>Bacteroidales</taxon>
        <taxon>Bacteroidaceae</taxon>
        <taxon>Phocaeicola</taxon>
    </lineage>
</organism>
<dbReference type="Gene3D" id="3.90.550.10">
    <property type="entry name" value="Spore Coat Polysaccharide Biosynthesis Protein SpsA, Chain A"/>
    <property type="match status" value="1"/>
</dbReference>
<dbReference type="GO" id="GO:0016757">
    <property type="term" value="F:glycosyltransferase activity"/>
    <property type="evidence" value="ECO:0007669"/>
    <property type="project" value="UniProtKB-KW"/>
</dbReference>
<comment type="similarity">
    <text evidence="1">Belongs to the glycosyltransferase 2 family.</text>
</comment>
<evidence type="ECO:0000259" key="4">
    <source>
        <dbReference type="Pfam" id="PF00535"/>
    </source>
</evidence>
<evidence type="ECO:0000313" key="6">
    <source>
        <dbReference type="Proteomes" id="UP000003452"/>
    </source>
</evidence>
<dbReference type="OrthoDB" id="9771846at2"/>
<keyword evidence="3 5" id="KW-0808">Transferase</keyword>
<evidence type="ECO:0000313" key="5">
    <source>
        <dbReference type="EMBL" id="EDY96014.1"/>
    </source>
</evidence>
<protein>
    <submittedName>
        <fullName evidence="5">Glycosyltransferase, group 2 family protein</fullName>
        <ecNumber evidence="5">2.4.-.-</ecNumber>
    </submittedName>
</protein>
<dbReference type="Proteomes" id="UP000003452">
    <property type="component" value="Unassembled WGS sequence"/>
</dbReference>
<accession>B5CXX6</accession>
<dbReference type="InterPro" id="IPR029044">
    <property type="entry name" value="Nucleotide-diphossugar_trans"/>
</dbReference>
<dbReference type="eggNOG" id="COG1216">
    <property type="taxonomic scope" value="Bacteria"/>
</dbReference>
<dbReference type="AlphaFoldDB" id="B5CXX6"/>